<keyword evidence="3" id="KW-1185">Reference proteome</keyword>
<reference evidence="2 3" key="1">
    <citation type="submission" date="2019-03" db="EMBL/GenBank/DDBJ databases">
        <authorList>
            <person name="Dong K."/>
        </authorList>
    </citation>
    <scope>NUCLEOTIDE SEQUENCE [LARGE SCALE GENOMIC DNA]</scope>
    <source>
        <strain evidence="3">dk512</strain>
    </source>
</reference>
<sequence>MGKLRYGGTSDSFTIEDRTLAHVKVVITTKLRRGESFTLSWRHSDDQPVGRTTLWMHPSIPVRFEFDNPEPEALSGRWLKSLAESANSSGGLMLIPEPSDSSHDQA</sequence>
<dbReference type="Proteomes" id="UP000295748">
    <property type="component" value="Chromosome"/>
</dbReference>
<evidence type="ECO:0000259" key="1">
    <source>
        <dbReference type="Pfam" id="PF25355"/>
    </source>
</evidence>
<dbReference type="EMBL" id="CP038266">
    <property type="protein sequence ID" value="QBR87504.1"/>
    <property type="molecule type" value="Genomic_DNA"/>
</dbReference>
<gene>
    <name evidence="2" type="ORF">E4K62_01625</name>
</gene>
<organism evidence="2 3">
    <name type="scientific">Microbacterium wangchenii</name>
    <dbReference type="NCBI Taxonomy" id="2541726"/>
    <lineage>
        <taxon>Bacteria</taxon>
        <taxon>Bacillati</taxon>
        <taxon>Actinomycetota</taxon>
        <taxon>Actinomycetes</taxon>
        <taxon>Micrococcales</taxon>
        <taxon>Microbacteriaceae</taxon>
        <taxon>Microbacterium</taxon>
    </lineage>
</organism>
<dbReference type="RefSeq" id="WP_135062930.1">
    <property type="nucleotide sequence ID" value="NZ_CP038266.1"/>
</dbReference>
<feature type="domain" description="DUF7882" evidence="1">
    <location>
        <begin position="1"/>
        <end position="97"/>
    </location>
</feature>
<evidence type="ECO:0000313" key="2">
    <source>
        <dbReference type="EMBL" id="QBR87504.1"/>
    </source>
</evidence>
<proteinExistence type="predicted"/>
<dbReference type="Pfam" id="PF25355">
    <property type="entry name" value="DUF7882"/>
    <property type="match status" value="1"/>
</dbReference>
<name>A0ABX5SRM2_9MICO</name>
<accession>A0ABX5SRM2</accession>
<evidence type="ECO:0000313" key="3">
    <source>
        <dbReference type="Proteomes" id="UP000295748"/>
    </source>
</evidence>
<dbReference type="InterPro" id="IPR057204">
    <property type="entry name" value="DUF7882"/>
</dbReference>
<protein>
    <recommendedName>
        <fullName evidence="1">DUF7882 domain-containing protein</fullName>
    </recommendedName>
</protein>